<evidence type="ECO:0008006" key="3">
    <source>
        <dbReference type="Google" id="ProtNLM"/>
    </source>
</evidence>
<dbReference type="Proteomes" id="UP000651208">
    <property type="component" value="Unassembled WGS sequence"/>
</dbReference>
<dbReference type="Gene3D" id="3.40.50.300">
    <property type="entry name" value="P-loop containing nucleotide triphosphate hydrolases"/>
    <property type="match status" value="1"/>
</dbReference>
<sequence>MQLFSSNNKKTSSNNEIKQDIVEGQISAYRVVIISTRQSVIDNVRSILYLYNVLSIEVLSLEIEEIDENPKWSEFDVFIIDINNRGDVEKISAQINRFIPIKASTILVGNNDSISFAEALSKKGIHFLLENSQLDRISNILYMRSESKENTSKRIGSVVTFFGCKGGIGTSSLIVHILKNISQSTKFPILYIQGASTSRNADFILETPIDKEGSVTEINEFLRVKIEQDDEVGKYDFLDTTSFNITIFDQNIGLHSTMKHFESIVNLSNIVIFVINRDPYTIKIAKNALEEINRIGQKNKLILNKRFLFCVNDNQPIDKTSSLQDSDIEEFLGKTINFRRNYISSNEKFKKAYNSSEIDVISTAVMGIEKDSTQPHRSFFSVLAKKKKK</sequence>
<dbReference type="InterPro" id="IPR027417">
    <property type="entry name" value="P-loop_NTPase"/>
</dbReference>
<protein>
    <recommendedName>
        <fullName evidence="3">Flp pilus assembly protein, ATPase CpaE</fullName>
    </recommendedName>
</protein>
<dbReference type="EMBL" id="JABURY010000015">
    <property type="protein sequence ID" value="MBC9130998.1"/>
    <property type="molecule type" value="Genomic_DNA"/>
</dbReference>
<keyword evidence="2" id="KW-1185">Reference proteome</keyword>
<dbReference type="SUPFAM" id="SSF52540">
    <property type="entry name" value="P-loop containing nucleoside triphosphate hydrolases"/>
    <property type="match status" value="1"/>
</dbReference>
<organism evidence="1 2">
    <name type="scientific">Frischella japonica</name>
    <dbReference type="NCBI Taxonomy" id="2741544"/>
    <lineage>
        <taxon>Bacteria</taxon>
        <taxon>Pseudomonadati</taxon>
        <taxon>Pseudomonadota</taxon>
        <taxon>Gammaproteobacteria</taxon>
        <taxon>Orbales</taxon>
        <taxon>Orbaceae</taxon>
        <taxon>Frischella</taxon>
    </lineage>
</organism>
<dbReference type="RefSeq" id="WP_187755435.1">
    <property type="nucleotide sequence ID" value="NZ_JABURY010000015.1"/>
</dbReference>
<evidence type="ECO:0000313" key="2">
    <source>
        <dbReference type="Proteomes" id="UP000651208"/>
    </source>
</evidence>
<accession>A0ABR7QYF5</accession>
<gene>
    <name evidence="1" type="ORF">FcAc13_06695</name>
</gene>
<comment type="caution">
    <text evidence="1">The sequence shown here is derived from an EMBL/GenBank/DDBJ whole genome shotgun (WGS) entry which is preliminary data.</text>
</comment>
<proteinExistence type="predicted"/>
<reference evidence="1 2" key="1">
    <citation type="submission" date="2020-06" db="EMBL/GenBank/DDBJ databases">
        <title>Frischella cerana isolated from Apis cerana gut homogenate.</title>
        <authorList>
            <person name="Wolter L.A."/>
            <person name="Suenami S."/>
            <person name="Miyazaki R."/>
        </authorList>
    </citation>
    <scope>NUCLEOTIDE SEQUENCE [LARGE SCALE GENOMIC DNA]</scope>
    <source>
        <strain evidence="1 2">Ac13</strain>
    </source>
</reference>
<evidence type="ECO:0000313" key="1">
    <source>
        <dbReference type="EMBL" id="MBC9130998.1"/>
    </source>
</evidence>
<name>A0ABR7QYF5_9GAMM</name>